<sequence>MSIRKFFGQSKSKKTRHQESRKASRRNSLRKRLLNHEPLEDRRLLAVFTNPAAITIPAGAPGTTSGPADAYPSEIAVTGLVGLVEDINVTFTGMNHTFPDDIDVMLVAPTGDNATIFSDLGSTGDLVNVDITLDDEAVGPLPNSGPIITGTFQPTNIGAGDPFDPPAPLPSPNVALSTFDGLNANGTWSLFIDDDAGLDSGDISGGWSIDITTTMDPVFAGDANDNVFELRVNAGDNSMLDLVTDGQTRTFPSSFVNSITIDGLDGDDVFTVDYANGNPVPTGGVNFNGGGQGFAGDFVVLENKAVPANTIEHSFLNANDGSIGVDGSLITYTGLEPVIDNLDAANRIFTFTGGSETITFQDDVTANDNMSIIDSTLGESVLFVHPTVSLTINAGTGDDNVIVSPLDAMYAASLVIDGGGGADDVQLTGVTLDTANAGRGLLVNASEVVGITDSTIQNNTSFGDGGGVLINGPAIATIDNTVIDNNTSNSFGGGLSAVGAIVQIQNGSVISNNTSVSSGGGIDVFAGDVTLLDSFVTGNTAVSGGGGIGNFGTLLVDNSVVSLNEAQGVGGGGILVANLQTVTVQNGSQIDGNLATGATGSGGGILVEAGGVLVVNDSSISNNQAVRAGGGIEDNSGVGLGVTLTNVTLDNNDAVGGGVGAPGNGGGLHVTGAGDISITGGTVSGNFAALEGGGLWNGTGIMTIDGTTISGNTASGDAADDGGGGIFNNGGTVDLRNGAQITNNFADGVLGSGGGILNLGTLTTDGSGIVITGNTAERAGGGIEHASPVTLSLTNVTLDGNNALGTDVTAAGNGGGLHISGAADSNITGGSVSGNIAAREGGGLWNDTGTMTIDAVTIVGNTSLGGVASDDGGGGVFNNGGDLIVQNGTLIINNIADDGLGGLSSGGGILSIGAGTVTVTDSTIGGNQAVRAGGGIEIGSGAGLTTLTRAGLINNRALGGGANAPGNGGGLHITGAGDVDIVDGFVGINFAALEGGGLWNGTGTMTISGATLIDGNEAQGGVAADDGGGGIFNNGGIVDVNAGTMITNNIASGATGSGGGILNLGGSVNVTNALIELNTALRAGGGIEDNGGVGSLITDSTIRANSAVGAPGRGGGIHITAAGNVTIDGSTIDNNIAQEGGGLWNSATGSFALTNSTISGNAATTSDGGGIFNTTGGTVDLDSVTITLNFSAGTGDGIAAGANGVTIENTIVAQNPGGGTEENLSGVSNSEDWNLIGDPAGATLVGLTANTIFGGDALLLPLTNNGGPTETHLPAAGSPAIGNGTTMLTVDQRDVARPQGAQDDIGAVEVDLDGFVISADDLAPGQAGDGNADGFFITNDAAGPGGDVQVLLNGVLVFSQPKATTGLIVIRGSADDDTVTVDNSNGLVGARVVFDGDGAYGNPTFPVAGGFDTLVIQGSMTTSTIYNPGETVDAGAVFQTANAVTQAVEFFGLEPVQIVGGGVGSTLTVAAAPLGVGFPQALNDDNQINYSEGPNSSDPVDPVFSGAVTGLVTVDGFESLEFSNFETLTINAGAGDDKINLNNPVAATDLTTINVDGGDPTASDTVVVNGTAGIDAIVIDSLTTDGATVTGAQPVSVVVSATEHLIVDGQGGGDSLTYTTPGGGAELELIPGATVDSASISALQFGATALIDVEYENIGAGGDLALVNAGGGRIDGLDIVGTSNKDRFNVSSTGEITIAKTEFNVPLTLPITADSVTFVRLFGLDGDDEANIPGDHPFSSGISFQGGTPDGGSDVLNYFGSGGGTVRVNTVPETIVETGAFRVIYSGTENINVFANSDLEVVGSGSDDTFDVIPTNAGNDGLFDHSGSSGIAFRYDDADTVTFVGIGGNDTLNVFGDDFDNVVTSTATTVTVDGSEVSFHPTIEGLNILTLGGDDNVTLAGLTLSATVDAGSGNDTVDASGVSDDNVQLLLIGGDGNDNLIGGDSPTGSALGDTLIGGDGNDRLEGGRGQDFFFGGAGSDQLVWVAGDGSDLMEGGDGEDEMLFDALGGNNRLELFGGGRFGATGNPAPNVFGPETIQNAARSIFVLNSNAQDGAAVFLNMGEVENINIDAGDGADQVIINNQADTVSTAGDVIQRGTDLAATSVTGIQVNVGTADGGADTVEFHGQQVGDDVTISDFGGEIDVAGFSYSLRISDSEVANDTLISHGQGGDDVIHVNEGVETLLTTTLMGGTGNDSLSGWFNTANGGAGNDSFVGAPLVLPLIQTMDGGDGDDTFAGSGGTNEVIGGDAGDTILVLGTNGDDVIMLTRNGAGNLMVDINGTVTTYITGVVLPGSDIEQIRVEGLDGDDELIVDVGGTDLLHGPTITFDGGDGSDLLTTTGTPGTAVTTVTYTPGQAIDEGRLVYDNGDLMTIDFVNLEPVVDLIVAASLIVNGTNSSNAINYSAGSVAANGLLSVDGFETIEFSNKANLTINGLSGHDTINLNNSTTPTGLTSITVNGGDPTASDTLIVNSIAGALDNLAVTPTGLGAGDIASSGGAVPVSYDEIEHIELVGQLAEGDSFAIVGTAGEDLFEYISDSQVDTGSILGTMDVGGAAFALPSIDFSGMNPLAPRVLGSAVADESDNVVFNGLATDDEIAYDGAGMLTNSFDGNLINTIQLGASVEDLVLVGHDGSDTFDITPDANLGIQVQGGNPSVGSDVLNFTSTGGEVTLDLAAQTITEVGMEAVSYTGIETINIDAGGQGLTVVATDEDDDMTVTAFDANSGKVEHGYTMNRLGQPLTAPVLPTVNYSNTGGNAVNVDLAGGEDTLNVVGNSLQQTFDVNAMASSVSIDDGSDTTNDGIVTWMNNESLGVFGLEGDDTFNVTAGDIPVFIDGGDPIGVVSGDTITVTGAIGFFTGPESDEGGFLTTGEAISFDHIESIGPILPGACPFLIIGTNGDDDITVIARDAGFNALADGIQDYTVSINNGPEILLIDQPDLFIDAGAGDDDIVIRALADNGADWDVNVRVAGGPASIGEPVEADRIVLETPNANGAFDNVVFNPTGPDTGNLVIDADDSGIYEAAGTDSIISFGSFTFVCPASGFTHVSSPGGVETIQYDGEGGPGVDDNLTINGTALDDTTVVNPTGIGTGTFSSDASPAFEFRSFDNLTVNPGTGGFDLVEINGTEGVDTVTSTGDTVTLGGDVTIGAGIDQLNLNTFDGNDNVDLDLTVAGLKKVIDVGAGNDSVDLSGVGIDPADPIIFGGDGDDIIVGSPNVDEIYGGRGNDTIDAGGDDDTIYGEAGNDIVTGGTGSDSFFGGDGSDTFVWNQGDGSDVIEGDGGGSDVVRFNGATLAEVATEDFVLSANTAGPNTAARLLLARTQGGVNLDIAGIEQIDINGGTGVENVTVNDVTQSELQVLNVDLGGGGDTDSVVVNGRSIDDQLNVTLAAGVVNVAGLEYDVNVSSAVAEPDDDRLTIMGNQGKDIITIGDNVEGTIDMTLSGGAGNDHLAAGLGHTSTDTILSGNAGNDFLLGGDGDDTINGGTGEDTIIGGAGLDTIDGGDGYDQILISGTANADGILVNQSAAGTLAFSVNGAADSDTITLVAGIPTVESVRVEAGEGADTISASWADALGVDNIDNSMRIEIDGGPDFAADRLGIIDDGTGDLMLQFKGVSGSNGEIQIAPAYDFPLELSYENVEVVQPIAAVGGRVEVFKHDPFEFNDARTIATHLGAAQTVNVDPTINPGIDPIFGFPSDTDYFRVEAEVTGTLDIQAFFEQINTVDSGRLGLPGNGNLGLKVFDTDGTEIAGLTAFGDADADDDARVRIPVVQGQEYFIQVYGANGDGTANDDAINAYDLTIINAAPPTPFDLELDDAVIDGAGDEGSDTGRNNTDNVTADNTPTIYFRLDDSILLDDVANPVDDTPIPIPFQAVPNAAGYAIAVFDEGQTPGTGPGTVASQTPLGYATQVAGVPGLYEFTSPVISDGSHFLTARVEIIDPSNPLARSFGPRSESLEIIVDTVAPPASFGLPGVAGDGLAADSDSGVIPNPHTFDDLLTTDVTPTFWGQAEANTIIRLHVDINGDGVLDAGDAFIGQTTTTPLDGNVQEPDGFWTIESVINFNDDDLFPVPDGLRTVFVTTEDVAGNVNDGGGAADTIRILIDTVGPQVDAVYITDDPGHNLFGLKNDDGTIEPTPRVDSLSIDLVDLPNRVFPEFLFDALKQDVAENAGRYLLVGDHSGVIAIDAITVTQQVAMDGQPATATVTLEFAEALPDDRFTLMVFDEITDLAGNALDGESNATQPTGVNFARSGDGIRGGDFVARFTVDSRPEIGSWSDGLVYVDANGNQVWDPEGQDNDATNRDFAYQYGRISDGLFAGNFSAGQGDPGSGFDKLGAYGGVVADGTYSFFIDTDDDGVGDLEIQMPVGTSINGAPVAGNFFNSPADMIAVAAGDRPGDEVGIFDGTAWYLDLNDDNVIDAGERIPTNYNGIPLVGDFNGDGLDDLAVYENDTNTVIFDLNVGGTWDGIEDDRLVLGDSQDPNAVRFTGLNGYTDKPVAGDFNLDGVDDIGIWVKHRSGVQPLDTGEYFFWISDFHNAAVPDPTSPTPAIASDLPSDYFTPFSPSPLGNDLSMQWGDEFALPIFGNFDPPVGVTAADTSLTNPNNAYDVNNDGNVTALDALIVINAINEGNTEVGPLSRASGEEASAVKFVDVNGDLNVSPLDALQVINELNRLASSSEPLSVAADTQVTAPQWSSAVDSVFAGDDEEDDLEATLGLMF</sequence>
<dbReference type="Gene3D" id="2.60.120.380">
    <property type="match status" value="1"/>
</dbReference>
<dbReference type="InterPro" id="IPR002105">
    <property type="entry name" value="Dockerin_1_rpt"/>
</dbReference>
<dbReference type="PANTHER" id="PTHR38340">
    <property type="entry name" value="S-LAYER PROTEIN"/>
    <property type="match status" value="1"/>
</dbReference>
<dbReference type="NCBIfam" id="NF041518">
    <property type="entry name" value="choice_anch_Q"/>
    <property type="match status" value="1"/>
</dbReference>
<dbReference type="InterPro" id="IPR002884">
    <property type="entry name" value="P_dom"/>
</dbReference>
<dbReference type="PRINTS" id="PR00313">
    <property type="entry name" value="CABNDNGRPT"/>
</dbReference>
<comment type="subcellular location">
    <subcellularLocation>
        <location evidence="1">Secreted</location>
    </subcellularLocation>
</comment>
<dbReference type="InterPro" id="IPR036439">
    <property type="entry name" value="Dockerin_dom_sf"/>
</dbReference>
<dbReference type="InterPro" id="IPR011049">
    <property type="entry name" value="Serralysin-like_metalloprot_C"/>
</dbReference>
<evidence type="ECO:0000256" key="2">
    <source>
        <dbReference type="ARBA" id="ARBA00022525"/>
    </source>
</evidence>
<organism evidence="7 8">
    <name type="scientific">Neorhodopirellula lusitana</name>
    <dbReference type="NCBI Taxonomy" id="445327"/>
    <lineage>
        <taxon>Bacteria</taxon>
        <taxon>Pseudomonadati</taxon>
        <taxon>Planctomycetota</taxon>
        <taxon>Planctomycetia</taxon>
        <taxon>Pirellulales</taxon>
        <taxon>Pirellulaceae</taxon>
        <taxon>Neorhodopirellula</taxon>
    </lineage>
</organism>
<keyword evidence="8" id="KW-1185">Reference proteome</keyword>
<comment type="caution">
    <text evidence="7">The sequence shown here is derived from an EMBL/GenBank/DDBJ whole genome shotgun (WGS) entry which is preliminary data.</text>
</comment>
<dbReference type="SUPFAM" id="SSF51120">
    <property type="entry name" value="beta-Roll"/>
    <property type="match status" value="2"/>
</dbReference>
<keyword evidence="2" id="KW-0964">Secreted</keyword>
<evidence type="ECO:0000313" key="7">
    <source>
        <dbReference type="EMBL" id="SMP75586.1"/>
    </source>
</evidence>
<evidence type="ECO:0000256" key="3">
    <source>
        <dbReference type="ARBA" id="ARBA00022670"/>
    </source>
</evidence>
<feature type="domain" description="P/Homo B" evidence="6">
    <location>
        <begin position="49"/>
        <end position="217"/>
    </location>
</feature>
<dbReference type="InterPro" id="IPR001343">
    <property type="entry name" value="Hemolysn_Ca-bd"/>
</dbReference>
<dbReference type="PANTHER" id="PTHR38340:SF1">
    <property type="entry name" value="S-LAYER PROTEIN"/>
    <property type="match status" value="1"/>
</dbReference>
<dbReference type="Gene3D" id="2.60.120.260">
    <property type="entry name" value="Galactose-binding domain-like"/>
    <property type="match status" value="1"/>
</dbReference>
<dbReference type="EMBL" id="FXUG01000019">
    <property type="protein sequence ID" value="SMP75586.1"/>
    <property type="molecule type" value="Genomic_DNA"/>
</dbReference>
<evidence type="ECO:0000256" key="5">
    <source>
        <dbReference type="SAM" id="MobiDB-lite"/>
    </source>
</evidence>
<dbReference type="InterPro" id="IPR050557">
    <property type="entry name" value="RTX_toxin/Mannuronan_C5-epim"/>
</dbReference>
<evidence type="ECO:0000259" key="6">
    <source>
        <dbReference type="PROSITE" id="PS51829"/>
    </source>
</evidence>
<dbReference type="PROSITE" id="PS51829">
    <property type="entry name" value="P_HOMO_B"/>
    <property type="match status" value="1"/>
</dbReference>
<dbReference type="InterPro" id="IPR011050">
    <property type="entry name" value="Pectin_lyase_fold/virulence"/>
</dbReference>
<dbReference type="Gene3D" id="2.150.10.10">
    <property type="entry name" value="Serralysin-like metalloprotease, C-terminal"/>
    <property type="match status" value="4"/>
</dbReference>
<dbReference type="SMART" id="SM00710">
    <property type="entry name" value="PbH1"/>
    <property type="match status" value="23"/>
</dbReference>
<gene>
    <name evidence="7" type="ORF">SAMN06265222_11983</name>
</gene>
<dbReference type="SUPFAM" id="SSF51126">
    <property type="entry name" value="Pectin lyase-like"/>
    <property type="match status" value="4"/>
</dbReference>
<dbReference type="SUPFAM" id="SSF63446">
    <property type="entry name" value="Type I dockerin domain"/>
    <property type="match status" value="1"/>
</dbReference>
<protein>
    <submittedName>
        <fullName evidence="7">Dockerin type I repeat-containing protein</fullName>
    </submittedName>
</protein>
<evidence type="ECO:0000256" key="4">
    <source>
        <dbReference type="ARBA" id="ARBA00022801"/>
    </source>
</evidence>
<keyword evidence="3" id="KW-0645">Protease</keyword>
<evidence type="ECO:0000256" key="1">
    <source>
        <dbReference type="ARBA" id="ARBA00004613"/>
    </source>
</evidence>
<proteinExistence type="predicted"/>
<dbReference type="InterPro" id="IPR006626">
    <property type="entry name" value="PbH1"/>
</dbReference>
<evidence type="ECO:0000313" key="8">
    <source>
        <dbReference type="Proteomes" id="UP001158067"/>
    </source>
</evidence>
<name>A0ABY1QPZ1_9BACT</name>
<feature type="region of interest" description="Disordered" evidence="5">
    <location>
        <begin position="1"/>
        <end position="30"/>
    </location>
</feature>
<keyword evidence="4" id="KW-0378">Hydrolase</keyword>
<accession>A0ABY1QPZ1</accession>
<dbReference type="Pfam" id="PF00353">
    <property type="entry name" value="HemolysinCabind"/>
    <property type="match status" value="4"/>
</dbReference>
<dbReference type="InterPro" id="IPR018511">
    <property type="entry name" value="Hemolysin-typ_Ca-bd_CS"/>
</dbReference>
<dbReference type="PROSITE" id="PS00330">
    <property type="entry name" value="HEMOLYSIN_CALCIUM"/>
    <property type="match status" value="4"/>
</dbReference>
<dbReference type="Proteomes" id="UP001158067">
    <property type="component" value="Unassembled WGS sequence"/>
</dbReference>
<dbReference type="InterPro" id="IPR059226">
    <property type="entry name" value="Choice_anch_Q_dom"/>
</dbReference>
<reference evidence="7 8" key="1">
    <citation type="submission" date="2017-05" db="EMBL/GenBank/DDBJ databases">
        <authorList>
            <person name="Varghese N."/>
            <person name="Submissions S."/>
        </authorList>
    </citation>
    <scope>NUCLEOTIDE SEQUENCE [LARGE SCALE GENOMIC DNA]</scope>
    <source>
        <strain evidence="7 8">DSM 25457</strain>
    </source>
</reference>
<dbReference type="Pfam" id="PF00404">
    <property type="entry name" value="Dockerin_1"/>
    <property type="match status" value="1"/>
</dbReference>
<dbReference type="RefSeq" id="WP_283435091.1">
    <property type="nucleotide sequence ID" value="NZ_FXUG01000019.1"/>
</dbReference>